<proteinExistence type="inferred from homology"/>
<evidence type="ECO:0000256" key="7">
    <source>
        <dbReference type="ARBA" id="ARBA00023242"/>
    </source>
</evidence>
<evidence type="ECO:0000256" key="3">
    <source>
        <dbReference type="ARBA" id="ARBA00006801"/>
    </source>
</evidence>
<feature type="coiled-coil region" evidence="8">
    <location>
        <begin position="1104"/>
        <end position="1138"/>
    </location>
</feature>
<comment type="subcellular location">
    <subcellularLocation>
        <location evidence="2">Nucleus</location>
    </subcellularLocation>
</comment>
<dbReference type="InterPro" id="IPR036047">
    <property type="entry name" value="F-box-like_dom_sf"/>
</dbReference>
<evidence type="ECO:0000259" key="10">
    <source>
        <dbReference type="PROSITE" id="PS50181"/>
    </source>
</evidence>
<dbReference type="SMART" id="SM00256">
    <property type="entry name" value="FBOX"/>
    <property type="match status" value="1"/>
</dbReference>
<dbReference type="EMBL" id="VEPZ02001738">
    <property type="protein sequence ID" value="KAE8659271.1"/>
    <property type="molecule type" value="Genomic_DNA"/>
</dbReference>
<evidence type="ECO:0000256" key="4">
    <source>
        <dbReference type="ARBA" id="ARBA00022723"/>
    </source>
</evidence>
<evidence type="ECO:0000256" key="1">
    <source>
        <dbReference type="ARBA" id="ARBA00001954"/>
    </source>
</evidence>
<gene>
    <name evidence="12" type="ORF">F3Y22_tig00116964pilonHSYRG00502</name>
</gene>
<dbReference type="PANTHER" id="PTHR12480">
    <property type="entry name" value="ARGININE DEMETHYLASE AND LYSYL-HYDROXYLASE JMJD"/>
    <property type="match status" value="1"/>
</dbReference>
<feature type="compositionally biased region" description="Basic and acidic residues" evidence="9">
    <location>
        <begin position="1576"/>
        <end position="1588"/>
    </location>
</feature>
<accession>A0A6A2WKG7</accession>
<keyword evidence="13" id="KW-1185">Reference proteome</keyword>
<dbReference type="InterPro" id="IPR050910">
    <property type="entry name" value="JMJD6_ArgDemeth/LysHydrox"/>
</dbReference>
<dbReference type="PROSITE" id="PS51184">
    <property type="entry name" value="JMJC"/>
    <property type="match status" value="1"/>
</dbReference>
<organism evidence="12 13">
    <name type="scientific">Hibiscus syriacus</name>
    <name type="common">Rose of Sharon</name>
    <dbReference type="NCBI Taxonomy" id="106335"/>
    <lineage>
        <taxon>Eukaryota</taxon>
        <taxon>Viridiplantae</taxon>
        <taxon>Streptophyta</taxon>
        <taxon>Embryophyta</taxon>
        <taxon>Tracheophyta</taxon>
        <taxon>Spermatophyta</taxon>
        <taxon>Magnoliopsida</taxon>
        <taxon>eudicotyledons</taxon>
        <taxon>Gunneridae</taxon>
        <taxon>Pentapetalae</taxon>
        <taxon>rosids</taxon>
        <taxon>malvids</taxon>
        <taxon>Malvales</taxon>
        <taxon>Malvaceae</taxon>
        <taxon>Malvoideae</taxon>
        <taxon>Hibiscus</taxon>
    </lineage>
</organism>
<feature type="domain" description="JmjC" evidence="11">
    <location>
        <begin position="133"/>
        <end position="296"/>
    </location>
</feature>
<feature type="compositionally biased region" description="Basic and acidic residues" evidence="9">
    <location>
        <begin position="1600"/>
        <end position="1617"/>
    </location>
</feature>
<sequence length="1732" mass="199269">MPHQSNISPTKDRRSDSLGDFKYLPDEVICSILDHLTPPDLARLACVSSFMYIFCNEEPLWMSACLKKVLLNGLADTWPARSAWTIDQLVPKYGDITFKISSSLKMKFKDYVSYMKQQHDEDPLYIFDDKFGESAPGLLKDYTVPQIFQEDFFDVLEKDRRPPFRWLVIGPARSGASWHVDPALTSAWNTLLCGRKRWALYPPGTVPLGVTVNVDDDDGDISIDTPSSLQWWLDFYPLLANENKPIECTQLPGETIFVPSGWWHCVLNLETTIAVTQNFVNSRNFEFVCLDMAPGYCHRGVCRAGLLALDEGSLEIIEKNTANENDNFKYSDLTKNEKDVRILRSQESENGKETSNGSYNLWEHDFSYDINYLAMFRNSELDHFSSPWNLDNSIGPRELREWLSKLWLGNPGMREMIWKGACLALNADKWLDCARKICFFHNLPFPNENAKLPVGTGSNPVYVMDEYVIKIFAEGGLSSSIFDLGTELEFYSALSEVNSPLKNHIPNVLASGILHLENGSYKIDSWDGKTVPSVIRNCDLIPEKLTGDAFPFGVRSKKLFEYKKDVSPEYEPDNSEESTIIFLPYLITKRCKGKIFAKLRDVLPWEDVLNLASFLGEQLRNLHMLPYPSFSNSALSEFEQNRRFSFANGMDMEFISNESYIPVEWKIFVRTLIYKKKNASSQLSDRGGPIPKTLIEKVDAYLPDDFMKLLSIYEENGKKKVGKPWSWIHKDIMDDNIYMECKSCSNGIPTPKNNGSANGHSNGGEVKSWRPSYILDFSNLCVDVFRGNSTLLKQFLKSYKLPLMIKKPKQGSMDGGDDKFGRLSYHAMCFCILHDENVLATLFKVWKELRTAESWEEVELKRLGFPSVKNFDQFKSLSRSGSGAAKTFQFSSRPSSDSSSLGSFANLKLTAEKLVKEQASVKTDLELANCKLKKSMDHIRILEEKLQNAFNENAKLKVKQKEDEKLWKGLESKFSSTKTLCDQLTETLHHLANQVQNAEKDEEFFEVKVAEGSKAIDSLNEQLDDLSLKLSSAEETIRNSGKKIEELKFEKEENDRFYRDEQRKTENLIEEKDALIKKFEATVISNKQAAEILNSKMGEVQLELRLKEDKIKCLLTTQENLEKENSDLLLSNNEYAKKLSVLLLEIKHLESFVALLSAQLVELDVQNMTFNNKFDTLNSLYDTCFKLVQQERDLAAENAQKKYEQLHDKFLCITSERDALELVNQQLNSKIIELQKAQESAMAQLSEECHLAEKRIQKLESEAENLVSKKIETEKLISELEEKIDRLSESSRSSENKMQDLMLKISALEMENKDNTEKMQAEIHGKIEEIDNLGKELEKHEAQEVYLETQVSQLRIMVEEKEQLILQYKEREKKLEDQISENQAILETAESKLVEARKQYDVMLESKQLELSRHLKEISQRNDQAINDMRRKYDMEKQEIVKLEKEKVDKVVGEMEQKCDQKVVECKEELRLQLLTIQEENATVITRLQQEHDRKEQNLKADHHEELKRSQLQVEEELRKKTTSLRNEHEVQMKALRCQFEDECKKLQEELSLQKTKEDRQRALLQLQWKVMSDKPQEEQEVNSRRDYSIPSVKKNGSGFEKRTQHALVRPEEEEKQSPFAGVTQTPVSKLLKKVENTNTGSVMSIPKHHKKVTHHEYEVETSNGRTITKRRKRSTVLFEDPRKKKVRTPKTNNAGSFVQGTKGSQPFATNIGDLFSEGSLNPYADDPYAFD</sequence>
<dbReference type="CDD" id="cd09917">
    <property type="entry name" value="F-box_SF"/>
    <property type="match status" value="1"/>
</dbReference>
<name>A0A6A2WKG7_HIBSY</name>
<dbReference type="SUPFAM" id="SSF81383">
    <property type="entry name" value="F-box domain"/>
    <property type="match status" value="1"/>
</dbReference>
<comment type="caution">
    <text evidence="12">The sequence shown here is derived from an EMBL/GenBank/DDBJ whole genome shotgun (WGS) entry which is preliminary data.</text>
</comment>
<dbReference type="SUPFAM" id="SSF51197">
    <property type="entry name" value="Clavaminate synthase-like"/>
    <property type="match status" value="1"/>
</dbReference>
<keyword evidence="6" id="KW-0408">Iron</keyword>
<dbReference type="Pfam" id="PF12937">
    <property type="entry name" value="F-box-like"/>
    <property type="match status" value="1"/>
</dbReference>
<feature type="coiled-coil region" evidence="8">
    <location>
        <begin position="925"/>
        <end position="1078"/>
    </location>
</feature>
<protein>
    <submittedName>
        <fullName evidence="12">F-box protein</fullName>
    </submittedName>
</protein>
<comment type="similarity">
    <text evidence="3">Belongs to the JARID1 histone demethylase family.</text>
</comment>
<dbReference type="Proteomes" id="UP000436088">
    <property type="component" value="Unassembled WGS sequence"/>
</dbReference>
<feature type="coiled-coil region" evidence="8">
    <location>
        <begin position="1485"/>
        <end position="1520"/>
    </location>
</feature>
<evidence type="ECO:0000256" key="6">
    <source>
        <dbReference type="ARBA" id="ARBA00023004"/>
    </source>
</evidence>
<evidence type="ECO:0000256" key="5">
    <source>
        <dbReference type="ARBA" id="ARBA00023002"/>
    </source>
</evidence>
<dbReference type="InterPro" id="IPR001810">
    <property type="entry name" value="F-box_dom"/>
</dbReference>
<dbReference type="GO" id="GO:0046872">
    <property type="term" value="F:metal ion binding"/>
    <property type="evidence" value="ECO:0007669"/>
    <property type="project" value="UniProtKB-KW"/>
</dbReference>
<evidence type="ECO:0000256" key="8">
    <source>
        <dbReference type="SAM" id="Coils"/>
    </source>
</evidence>
<dbReference type="GO" id="GO:0016491">
    <property type="term" value="F:oxidoreductase activity"/>
    <property type="evidence" value="ECO:0007669"/>
    <property type="project" value="UniProtKB-KW"/>
</dbReference>
<evidence type="ECO:0000313" key="13">
    <source>
        <dbReference type="Proteomes" id="UP000436088"/>
    </source>
</evidence>
<reference evidence="12" key="1">
    <citation type="submission" date="2019-09" db="EMBL/GenBank/DDBJ databases">
        <title>Draft genome information of white flower Hibiscus syriacus.</title>
        <authorList>
            <person name="Kim Y.-M."/>
        </authorList>
    </citation>
    <scope>NUCLEOTIDE SEQUENCE [LARGE SCALE GENOMIC DNA]</scope>
    <source>
        <strain evidence="12">YM2019G1</strain>
    </source>
</reference>
<evidence type="ECO:0000313" key="12">
    <source>
        <dbReference type="EMBL" id="KAE8659271.1"/>
    </source>
</evidence>
<feature type="compositionally biased region" description="Polar residues" evidence="9">
    <location>
        <begin position="1690"/>
        <end position="1709"/>
    </location>
</feature>
<dbReference type="Gene3D" id="2.60.120.650">
    <property type="entry name" value="Cupin"/>
    <property type="match status" value="1"/>
</dbReference>
<dbReference type="GO" id="GO:0005737">
    <property type="term" value="C:cytoplasm"/>
    <property type="evidence" value="ECO:0007669"/>
    <property type="project" value="TreeGrafter"/>
</dbReference>
<dbReference type="Gene3D" id="1.20.1280.50">
    <property type="match status" value="1"/>
</dbReference>
<feature type="coiled-coil region" evidence="8">
    <location>
        <begin position="1217"/>
        <end position="1446"/>
    </location>
</feature>
<keyword evidence="4" id="KW-0479">Metal-binding</keyword>
<evidence type="ECO:0000256" key="9">
    <source>
        <dbReference type="SAM" id="MobiDB-lite"/>
    </source>
</evidence>
<dbReference type="InterPro" id="IPR003347">
    <property type="entry name" value="JmjC_dom"/>
</dbReference>
<dbReference type="SMART" id="SM00558">
    <property type="entry name" value="JmjC"/>
    <property type="match status" value="1"/>
</dbReference>
<dbReference type="FunFam" id="2.60.120.650:FF:000045">
    <property type="entry name" value="F-box protein At1g78280"/>
    <property type="match status" value="1"/>
</dbReference>
<feature type="domain" description="F-box" evidence="10">
    <location>
        <begin position="18"/>
        <end position="64"/>
    </location>
</feature>
<dbReference type="GO" id="GO:0005634">
    <property type="term" value="C:nucleus"/>
    <property type="evidence" value="ECO:0007669"/>
    <property type="project" value="UniProtKB-SubCell"/>
</dbReference>
<feature type="region of interest" description="Disordered" evidence="9">
    <location>
        <begin position="1576"/>
        <end position="1623"/>
    </location>
</feature>
<keyword evidence="5" id="KW-0560">Oxidoreductase</keyword>
<keyword evidence="8" id="KW-0175">Coiled coil</keyword>
<dbReference type="Pfam" id="PF13621">
    <property type="entry name" value="Cupin_8"/>
    <property type="match status" value="1"/>
</dbReference>
<dbReference type="InterPro" id="IPR041667">
    <property type="entry name" value="Cupin_8"/>
</dbReference>
<comment type="cofactor">
    <cofactor evidence="1">
        <name>Fe(2+)</name>
        <dbReference type="ChEBI" id="CHEBI:29033"/>
    </cofactor>
</comment>
<dbReference type="PROSITE" id="PS50181">
    <property type="entry name" value="FBOX"/>
    <property type="match status" value="1"/>
</dbReference>
<feature type="region of interest" description="Disordered" evidence="9">
    <location>
        <begin position="1679"/>
        <end position="1732"/>
    </location>
</feature>
<evidence type="ECO:0000256" key="2">
    <source>
        <dbReference type="ARBA" id="ARBA00004123"/>
    </source>
</evidence>
<evidence type="ECO:0000259" key="11">
    <source>
        <dbReference type="PROSITE" id="PS51184"/>
    </source>
</evidence>
<dbReference type="PANTHER" id="PTHR12480:SF35">
    <property type="entry name" value="TRANSCRIPTION FACTOR JUMONJI, JMJC DOMAIN-CONTAINING PROTEIN"/>
    <property type="match status" value="1"/>
</dbReference>
<keyword evidence="7" id="KW-0539">Nucleus</keyword>